<proteinExistence type="predicted"/>
<protein>
    <recommendedName>
        <fullName evidence="6">Transcription repressor</fullName>
    </recommendedName>
    <alternativeName>
        <fullName evidence="6">Ovate family protein</fullName>
    </alternativeName>
</protein>
<dbReference type="InterPro" id="IPR006458">
    <property type="entry name" value="Ovate_C"/>
</dbReference>
<organism evidence="9 10">
    <name type="scientific">Zea mays</name>
    <name type="common">Maize</name>
    <dbReference type="NCBI Taxonomy" id="4577"/>
    <lineage>
        <taxon>Eukaryota</taxon>
        <taxon>Viridiplantae</taxon>
        <taxon>Streptophyta</taxon>
        <taxon>Embryophyta</taxon>
        <taxon>Tracheophyta</taxon>
        <taxon>Spermatophyta</taxon>
        <taxon>Magnoliopsida</taxon>
        <taxon>Liliopsida</taxon>
        <taxon>Poales</taxon>
        <taxon>Poaceae</taxon>
        <taxon>PACMAD clade</taxon>
        <taxon>Panicoideae</taxon>
        <taxon>Andropogonodae</taxon>
        <taxon>Andropogoneae</taxon>
        <taxon>Tripsacinae</taxon>
        <taxon>Zea</taxon>
    </lineage>
</organism>
<dbReference type="InterPro" id="IPR038933">
    <property type="entry name" value="Ovate"/>
</dbReference>
<evidence type="ECO:0000256" key="7">
    <source>
        <dbReference type="SAM" id="MobiDB-lite"/>
    </source>
</evidence>
<feature type="domain" description="OVATE" evidence="8">
    <location>
        <begin position="183"/>
        <end position="252"/>
    </location>
</feature>
<feature type="region of interest" description="Disordered" evidence="7">
    <location>
        <begin position="1"/>
        <end position="59"/>
    </location>
</feature>
<comment type="subcellular location">
    <subcellularLocation>
        <location evidence="1 6">Nucleus</location>
    </subcellularLocation>
</comment>
<dbReference type="Pfam" id="PF04844">
    <property type="entry name" value="Ovate"/>
    <property type="match status" value="1"/>
</dbReference>
<keyword evidence="2 6" id="KW-0678">Repressor</keyword>
<dbReference type="InParanoid" id="A0A804QAR9"/>
<evidence type="ECO:0000256" key="6">
    <source>
        <dbReference type="RuleBase" id="RU367028"/>
    </source>
</evidence>
<dbReference type="Proteomes" id="UP000007305">
    <property type="component" value="Chromosome 7"/>
</dbReference>
<keyword evidence="5 6" id="KW-0539">Nucleus</keyword>
<sequence length="295" mass="31675">MHINVKRLLSSPLSTRALAPPHHKHTSGSTDRTESNNSDMEEAEAEEENKSTKAAGMGCKKNVTRLQRSFLHLSRALGKLHGRRGHGNANGEASLSSSSSAATSSFLSGCMHPRTHSFALGRRHRHKRDGGGSGSGDALAVNFRSLQVDDEGGSSSAQHCYHGDRGSEADEPKAVVRGAGVAVATLSAAPYEDFRRSMREMVEAAAGTGSGGAAAAAVDWDFMEELLFCYLRLNDRAVHKDILRAFTDTVAAIRRRRRAAKSSRTRRRRRRQPRPGGDGPGRGDDCDGAEAVTSS</sequence>
<dbReference type="GO" id="GO:0005634">
    <property type="term" value="C:nucleus"/>
    <property type="evidence" value="ECO:0007669"/>
    <property type="project" value="UniProtKB-SubCell"/>
</dbReference>
<dbReference type="AlphaFoldDB" id="A0A804QAR9"/>
<evidence type="ECO:0000256" key="1">
    <source>
        <dbReference type="ARBA" id="ARBA00004123"/>
    </source>
</evidence>
<feature type="compositionally biased region" description="Basic residues" evidence="7">
    <location>
        <begin position="255"/>
        <end position="273"/>
    </location>
</feature>
<reference evidence="9" key="2">
    <citation type="submission" date="2019-07" db="EMBL/GenBank/DDBJ databases">
        <authorList>
            <person name="Seetharam A."/>
            <person name="Woodhouse M."/>
            <person name="Cannon E."/>
        </authorList>
    </citation>
    <scope>NUCLEOTIDE SEQUENCE [LARGE SCALE GENOMIC DNA]</scope>
    <source>
        <strain evidence="9">cv. B73</strain>
    </source>
</reference>
<dbReference type="PROSITE" id="PS51754">
    <property type="entry name" value="OVATE"/>
    <property type="match status" value="1"/>
</dbReference>
<reference evidence="10" key="1">
    <citation type="submission" date="2015-12" db="EMBL/GenBank/DDBJ databases">
        <title>Update maize B73 reference genome by single molecule sequencing technologies.</title>
        <authorList>
            <consortium name="Maize Genome Sequencing Project"/>
            <person name="Ware D."/>
        </authorList>
    </citation>
    <scope>NUCLEOTIDE SEQUENCE [LARGE SCALE GENOMIC DNA]</scope>
    <source>
        <strain evidence="10">cv. B73</strain>
    </source>
</reference>
<keyword evidence="4 6" id="KW-0804">Transcription</keyword>
<evidence type="ECO:0000259" key="8">
    <source>
        <dbReference type="PROSITE" id="PS51754"/>
    </source>
</evidence>
<feature type="region of interest" description="Disordered" evidence="7">
    <location>
        <begin position="255"/>
        <end position="295"/>
    </location>
</feature>
<dbReference type="EnsemblPlants" id="Zm00001eb310670_T001">
    <property type="protein sequence ID" value="Zm00001eb310670_P001"/>
    <property type="gene ID" value="Zm00001eb310670"/>
</dbReference>
<evidence type="ECO:0000256" key="3">
    <source>
        <dbReference type="ARBA" id="ARBA00023015"/>
    </source>
</evidence>
<dbReference type="PANTHER" id="PTHR33057">
    <property type="entry name" value="TRANSCRIPTION REPRESSOR OFP7-RELATED"/>
    <property type="match status" value="1"/>
</dbReference>
<comment type="function">
    <text evidence="6">Transcriptional repressor that regulates multiple aspects of plant growth and development.</text>
</comment>
<name>A0A804QAR9_MAIZE</name>
<reference evidence="9" key="3">
    <citation type="submission" date="2021-05" db="UniProtKB">
        <authorList>
            <consortium name="EnsemblPlants"/>
        </authorList>
    </citation>
    <scope>IDENTIFICATION</scope>
    <source>
        <strain evidence="9">cv. B73</strain>
    </source>
</reference>
<keyword evidence="10" id="KW-1185">Reference proteome</keyword>
<evidence type="ECO:0000313" key="10">
    <source>
        <dbReference type="Proteomes" id="UP000007305"/>
    </source>
</evidence>
<feature type="compositionally biased region" description="Polar residues" evidence="7">
    <location>
        <begin position="27"/>
        <end position="38"/>
    </location>
</feature>
<accession>A0A804QAR9</accession>
<dbReference type="Gramene" id="Zm00001eb310670_T001">
    <property type="protein sequence ID" value="Zm00001eb310670_P001"/>
    <property type="gene ID" value="Zm00001eb310670"/>
</dbReference>
<keyword evidence="3 6" id="KW-0805">Transcription regulation</keyword>
<dbReference type="NCBIfam" id="TIGR01568">
    <property type="entry name" value="A_thal_3678"/>
    <property type="match status" value="1"/>
</dbReference>
<dbReference type="GO" id="GO:0045892">
    <property type="term" value="P:negative regulation of DNA-templated transcription"/>
    <property type="evidence" value="ECO:0007669"/>
    <property type="project" value="UniProtKB-UniRule"/>
</dbReference>
<evidence type="ECO:0000256" key="5">
    <source>
        <dbReference type="ARBA" id="ARBA00023242"/>
    </source>
</evidence>
<evidence type="ECO:0000256" key="2">
    <source>
        <dbReference type="ARBA" id="ARBA00022491"/>
    </source>
</evidence>
<evidence type="ECO:0000313" key="9">
    <source>
        <dbReference type="EnsemblPlants" id="Zm00001eb310670_P001"/>
    </source>
</evidence>
<dbReference type="PANTHER" id="PTHR33057:SF117">
    <property type="entry name" value="TRANSCRIPTION REPRESSOR OFP14"/>
    <property type="match status" value="1"/>
</dbReference>
<evidence type="ECO:0000256" key="4">
    <source>
        <dbReference type="ARBA" id="ARBA00023163"/>
    </source>
</evidence>